<evidence type="ECO:0000256" key="1">
    <source>
        <dbReference type="SAM" id="Phobius"/>
    </source>
</evidence>
<evidence type="ECO:0000313" key="3">
    <source>
        <dbReference type="Proteomes" id="UP001239019"/>
    </source>
</evidence>
<accession>A0ABU0W6T0</accession>
<keyword evidence="3" id="KW-1185">Reference proteome</keyword>
<dbReference type="EMBL" id="JAVDDT010000004">
    <property type="protein sequence ID" value="MDQ2069740.1"/>
    <property type="molecule type" value="Genomic_DNA"/>
</dbReference>
<comment type="caution">
    <text evidence="2">The sequence shown here is derived from an EMBL/GenBank/DDBJ whole genome shotgun (WGS) entry which is preliminary data.</text>
</comment>
<protein>
    <submittedName>
        <fullName evidence="2">Uncharacterized protein</fullName>
    </submittedName>
</protein>
<organism evidence="2 3">
    <name type="scientific">Natronospira bacteriovora</name>
    <dbReference type="NCBI Taxonomy" id="3069753"/>
    <lineage>
        <taxon>Bacteria</taxon>
        <taxon>Pseudomonadati</taxon>
        <taxon>Pseudomonadota</taxon>
        <taxon>Gammaproteobacteria</taxon>
        <taxon>Natronospirales</taxon>
        <taxon>Natronospiraceae</taxon>
        <taxon>Natronospira</taxon>
    </lineage>
</organism>
<gene>
    <name evidence="2" type="ORF">RBH19_07635</name>
</gene>
<feature type="transmembrane region" description="Helical" evidence="1">
    <location>
        <begin position="36"/>
        <end position="54"/>
    </location>
</feature>
<keyword evidence="1" id="KW-0472">Membrane</keyword>
<name>A0ABU0W6T0_9GAMM</name>
<feature type="transmembrane region" description="Helical" evidence="1">
    <location>
        <begin position="66"/>
        <end position="86"/>
    </location>
</feature>
<keyword evidence="1" id="KW-1133">Transmembrane helix</keyword>
<feature type="transmembrane region" description="Helical" evidence="1">
    <location>
        <begin position="7"/>
        <end position="30"/>
    </location>
</feature>
<keyword evidence="1" id="KW-0812">Transmembrane</keyword>
<reference evidence="2 3" key="1">
    <citation type="submission" date="2023-08" db="EMBL/GenBank/DDBJ databases">
        <title>Whole-genome sequencing of halo(alkali)philic microorganisms from hypersaline lakes.</title>
        <authorList>
            <person name="Sorokin D.Y."/>
            <person name="Abbas B."/>
            <person name="Merkel A.Y."/>
        </authorList>
    </citation>
    <scope>NUCLEOTIDE SEQUENCE [LARGE SCALE GENOMIC DNA]</scope>
    <source>
        <strain evidence="2 3">AB-CW4</strain>
    </source>
</reference>
<feature type="transmembrane region" description="Helical" evidence="1">
    <location>
        <begin position="92"/>
        <end position="115"/>
    </location>
</feature>
<proteinExistence type="predicted"/>
<dbReference type="RefSeq" id="WP_306728239.1">
    <property type="nucleotide sequence ID" value="NZ_JAVDDT010000004.1"/>
</dbReference>
<evidence type="ECO:0000313" key="2">
    <source>
        <dbReference type="EMBL" id="MDQ2069740.1"/>
    </source>
</evidence>
<sequence>MQQLLAIVFAVIILVTGLGLLAWLVASGLWTPIDPLIAALYAGLTGAFWLLAAWRLFGPRRARAHVLSAAALIMVVTVLELGLILLTGAYTGVGLTLAVLGSSGGLVFTVVSGLMSETD</sequence>
<dbReference type="Proteomes" id="UP001239019">
    <property type="component" value="Unassembled WGS sequence"/>
</dbReference>